<dbReference type="EC" id="2.7.11.1" evidence="3"/>
<accession>A0AAN6VAB2</accession>
<keyword evidence="11" id="KW-0418">Kinase</keyword>
<dbReference type="GO" id="GO:0004674">
    <property type="term" value="F:protein serine/threonine kinase activity"/>
    <property type="evidence" value="ECO:0007669"/>
    <property type="project" value="UniProtKB-EC"/>
</dbReference>
<dbReference type="GO" id="GO:0007165">
    <property type="term" value="P:signal transduction"/>
    <property type="evidence" value="ECO:0007669"/>
    <property type="project" value="TreeGrafter"/>
</dbReference>
<evidence type="ECO:0000256" key="2">
    <source>
        <dbReference type="ARBA" id="ARBA00011534"/>
    </source>
</evidence>
<sequence>METDEIKYPVGSSLKDLVSYGISGLVVLDKASQTVIKTPLSDDCEDALARERDIYARLTERGGHPGILRYHGTITTKLHQRWTMQIAEALAFVHSAGVVHGDLTCHNVFLDGELNAKLADFAGSSLDGSGLLVCVAASHEYPGPTMSTQGDTFAFGSVLYEIVTGDSPFKGLPDGEIENRYKKGQFADTSSLGKMGVIIRNCWLGKYNGFDPLLRDLKGNLMLITPGR</sequence>
<dbReference type="PROSITE" id="PS50011">
    <property type="entry name" value="PROTEIN_KINASE_DOM"/>
    <property type="match status" value="1"/>
</dbReference>
<dbReference type="GO" id="GO:0005737">
    <property type="term" value="C:cytoplasm"/>
    <property type="evidence" value="ECO:0007669"/>
    <property type="project" value="TreeGrafter"/>
</dbReference>
<dbReference type="InterPro" id="IPR011009">
    <property type="entry name" value="Kinase-like_dom_sf"/>
</dbReference>
<evidence type="ECO:0000256" key="3">
    <source>
        <dbReference type="ARBA" id="ARBA00012513"/>
    </source>
</evidence>
<dbReference type="PANTHER" id="PTHR23257">
    <property type="entry name" value="SERINE-THREONINE PROTEIN KINASE"/>
    <property type="match status" value="1"/>
</dbReference>
<dbReference type="InterPro" id="IPR000719">
    <property type="entry name" value="Prot_kinase_dom"/>
</dbReference>
<name>A0AAN6VAB2_9PEZI</name>
<dbReference type="EMBL" id="MU853555">
    <property type="protein sequence ID" value="KAK4147640.1"/>
    <property type="molecule type" value="Genomic_DNA"/>
</dbReference>
<evidence type="ECO:0000256" key="8">
    <source>
        <dbReference type="ARBA" id="ARBA00047899"/>
    </source>
</evidence>
<comment type="catalytic activity">
    <reaction evidence="9">
        <text>L-seryl-[protein] + ATP = O-phospho-L-seryl-[protein] + ADP + H(+)</text>
        <dbReference type="Rhea" id="RHEA:17989"/>
        <dbReference type="Rhea" id="RHEA-COMP:9863"/>
        <dbReference type="Rhea" id="RHEA-COMP:11604"/>
        <dbReference type="ChEBI" id="CHEBI:15378"/>
        <dbReference type="ChEBI" id="CHEBI:29999"/>
        <dbReference type="ChEBI" id="CHEBI:30616"/>
        <dbReference type="ChEBI" id="CHEBI:83421"/>
        <dbReference type="ChEBI" id="CHEBI:456216"/>
        <dbReference type="EC" id="2.7.11.1"/>
    </reaction>
</comment>
<reference evidence="11" key="2">
    <citation type="submission" date="2023-05" db="EMBL/GenBank/DDBJ databases">
        <authorList>
            <consortium name="Lawrence Berkeley National Laboratory"/>
            <person name="Steindorff A."/>
            <person name="Hensen N."/>
            <person name="Bonometti L."/>
            <person name="Westerberg I."/>
            <person name="Brannstrom I.O."/>
            <person name="Guillou S."/>
            <person name="Cros-Aarteil S."/>
            <person name="Calhoun S."/>
            <person name="Haridas S."/>
            <person name="Kuo A."/>
            <person name="Mondo S."/>
            <person name="Pangilinan J."/>
            <person name="Riley R."/>
            <person name="Labutti K."/>
            <person name="Andreopoulos B."/>
            <person name="Lipzen A."/>
            <person name="Chen C."/>
            <person name="Yanf M."/>
            <person name="Daum C."/>
            <person name="Ng V."/>
            <person name="Clum A."/>
            <person name="Ohm R."/>
            <person name="Martin F."/>
            <person name="Silar P."/>
            <person name="Natvig D."/>
            <person name="Lalanne C."/>
            <person name="Gautier V."/>
            <person name="Ament-Velasquez S.L."/>
            <person name="Kruys A."/>
            <person name="Hutchinson M.I."/>
            <person name="Powell A.J."/>
            <person name="Barry K."/>
            <person name="Miller A.N."/>
            <person name="Grigoriev I.V."/>
            <person name="Debuchy R."/>
            <person name="Gladieux P."/>
            <person name="Thoren M.H."/>
            <person name="Johannesson H."/>
        </authorList>
    </citation>
    <scope>NUCLEOTIDE SEQUENCE</scope>
    <source>
        <strain evidence="11">CBS 141.50</strain>
    </source>
</reference>
<feature type="domain" description="Protein kinase" evidence="10">
    <location>
        <begin position="1"/>
        <end position="228"/>
    </location>
</feature>
<keyword evidence="11" id="KW-0808">Transferase</keyword>
<dbReference type="AlphaFoldDB" id="A0AAN6VAB2"/>
<comment type="function">
    <text evidence="1">Component of the EKC/KEOPS complex that is required for the formation of a threonylcarbamoyl group on adenosine at position 37 (t(6)A37) in tRNAs that read codons beginning with adenine. The complex is probably involved in the transfer of the threonylcarbamoyl moiety of threonylcarbamoyl-AMP (TC-AMP) to the N6 group of A37. BUD32 has ATPase activity in the context of the EKC/KEOPS complex and likely plays a supporting role to the catalytic subunit KAE1. The EKC/KEOPS complex also promotes both telomere uncapping and telomere elongation. The complex is required for efficient recruitment of transcriptional coactivators.</text>
</comment>
<dbReference type="SUPFAM" id="SSF56112">
    <property type="entry name" value="Protein kinase-like (PK-like)"/>
    <property type="match status" value="1"/>
</dbReference>
<evidence type="ECO:0000256" key="1">
    <source>
        <dbReference type="ARBA" id="ARBA00003747"/>
    </source>
</evidence>
<reference evidence="11" key="1">
    <citation type="journal article" date="2023" name="Mol. Phylogenet. Evol.">
        <title>Genome-scale phylogeny and comparative genomics of the fungal order Sordariales.</title>
        <authorList>
            <person name="Hensen N."/>
            <person name="Bonometti L."/>
            <person name="Westerberg I."/>
            <person name="Brannstrom I.O."/>
            <person name="Guillou S."/>
            <person name="Cros-Aarteil S."/>
            <person name="Calhoun S."/>
            <person name="Haridas S."/>
            <person name="Kuo A."/>
            <person name="Mondo S."/>
            <person name="Pangilinan J."/>
            <person name="Riley R."/>
            <person name="LaButti K."/>
            <person name="Andreopoulos B."/>
            <person name="Lipzen A."/>
            <person name="Chen C."/>
            <person name="Yan M."/>
            <person name="Daum C."/>
            <person name="Ng V."/>
            <person name="Clum A."/>
            <person name="Steindorff A."/>
            <person name="Ohm R.A."/>
            <person name="Martin F."/>
            <person name="Silar P."/>
            <person name="Natvig D.O."/>
            <person name="Lalanne C."/>
            <person name="Gautier V."/>
            <person name="Ament-Velasquez S.L."/>
            <person name="Kruys A."/>
            <person name="Hutchinson M.I."/>
            <person name="Powell A.J."/>
            <person name="Barry K."/>
            <person name="Miller A.N."/>
            <person name="Grigoriev I.V."/>
            <person name="Debuchy R."/>
            <person name="Gladieux P."/>
            <person name="Hiltunen Thoren M."/>
            <person name="Johannesson H."/>
        </authorList>
    </citation>
    <scope>NUCLEOTIDE SEQUENCE</scope>
    <source>
        <strain evidence="11">CBS 141.50</strain>
    </source>
</reference>
<dbReference type="RefSeq" id="XP_062641011.1">
    <property type="nucleotide sequence ID" value="XM_062782604.1"/>
</dbReference>
<dbReference type="Proteomes" id="UP001302676">
    <property type="component" value="Unassembled WGS sequence"/>
</dbReference>
<evidence type="ECO:0000256" key="6">
    <source>
        <dbReference type="ARBA" id="ARBA00030980"/>
    </source>
</evidence>
<dbReference type="InterPro" id="IPR050167">
    <property type="entry name" value="Ser_Thr_protein_kinase"/>
</dbReference>
<dbReference type="Pfam" id="PF00069">
    <property type="entry name" value="Pkinase"/>
    <property type="match status" value="1"/>
</dbReference>
<evidence type="ECO:0000256" key="7">
    <source>
        <dbReference type="ARBA" id="ARBA00033194"/>
    </source>
</evidence>
<evidence type="ECO:0000313" key="11">
    <source>
        <dbReference type="EMBL" id="KAK4147640.1"/>
    </source>
</evidence>
<dbReference type="PROSITE" id="PS00109">
    <property type="entry name" value="PROTEIN_KINASE_TYR"/>
    <property type="match status" value="1"/>
</dbReference>
<protein>
    <recommendedName>
        <fullName evidence="5">EKC/KEOPS complex subunit BUD32</fullName>
        <ecNumber evidence="3">2.7.11.1</ecNumber>
    </recommendedName>
    <alternativeName>
        <fullName evidence="6 7">Atypical Serine/threonine protein kinase BUD32</fullName>
    </alternativeName>
    <alternativeName>
        <fullName evidence="4">EKC/KEOPS complex subunit bud32</fullName>
    </alternativeName>
</protein>
<dbReference type="InterPro" id="IPR008266">
    <property type="entry name" value="Tyr_kinase_AS"/>
</dbReference>
<dbReference type="GO" id="GO:0005524">
    <property type="term" value="F:ATP binding"/>
    <property type="evidence" value="ECO:0007669"/>
    <property type="project" value="InterPro"/>
</dbReference>
<keyword evidence="12" id="KW-1185">Reference proteome</keyword>
<dbReference type="Gene3D" id="1.10.510.10">
    <property type="entry name" value="Transferase(Phosphotransferase) domain 1"/>
    <property type="match status" value="1"/>
</dbReference>
<evidence type="ECO:0000259" key="10">
    <source>
        <dbReference type="PROSITE" id="PS50011"/>
    </source>
</evidence>
<evidence type="ECO:0000256" key="9">
    <source>
        <dbReference type="ARBA" id="ARBA00048679"/>
    </source>
</evidence>
<dbReference type="GeneID" id="87819217"/>
<evidence type="ECO:0000313" key="12">
    <source>
        <dbReference type="Proteomes" id="UP001302676"/>
    </source>
</evidence>
<proteinExistence type="predicted"/>
<comment type="subunit">
    <text evidence="2">Component of the EKC/KEOPS complex composed of at least BUD32, CGI121, GON7, KAE1 and PCC1; the whole complex dimerizes.</text>
</comment>
<comment type="caution">
    <text evidence="11">The sequence shown here is derived from an EMBL/GenBank/DDBJ whole genome shotgun (WGS) entry which is preliminary data.</text>
</comment>
<organism evidence="11 12">
    <name type="scientific">Dichotomopilus funicola</name>
    <dbReference type="NCBI Taxonomy" id="1934379"/>
    <lineage>
        <taxon>Eukaryota</taxon>
        <taxon>Fungi</taxon>
        <taxon>Dikarya</taxon>
        <taxon>Ascomycota</taxon>
        <taxon>Pezizomycotina</taxon>
        <taxon>Sordariomycetes</taxon>
        <taxon>Sordariomycetidae</taxon>
        <taxon>Sordariales</taxon>
        <taxon>Chaetomiaceae</taxon>
        <taxon>Dichotomopilus</taxon>
    </lineage>
</organism>
<evidence type="ECO:0000256" key="5">
    <source>
        <dbReference type="ARBA" id="ARBA00019973"/>
    </source>
</evidence>
<comment type="catalytic activity">
    <reaction evidence="8">
        <text>L-threonyl-[protein] + ATP = O-phospho-L-threonyl-[protein] + ADP + H(+)</text>
        <dbReference type="Rhea" id="RHEA:46608"/>
        <dbReference type="Rhea" id="RHEA-COMP:11060"/>
        <dbReference type="Rhea" id="RHEA-COMP:11605"/>
        <dbReference type="ChEBI" id="CHEBI:15378"/>
        <dbReference type="ChEBI" id="CHEBI:30013"/>
        <dbReference type="ChEBI" id="CHEBI:30616"/>
        <dbReference type="ChEBI" id="CHEBI:61977"/>
        <dbReference type="ChEBI" id="CHEBI:456216"/>
        <dbReference type="EC" id="2.7.11.1"/>
    </reaction>
</comment>
<gene>
    <name evidence="11" type="ORF">C8A04DRAFT_33797</name>
</gene>
<evidence type="ECO:0000256" key="4">
    <source>
        <dbReference type="ARBA" id="ARBA00013948"/>
    </source>
</evidence>